<dbReference type="NCBIfam" id="TIGR02095">
    <property type="entry name" value="glgA"/>
    <property type="match status" value="1"/>
</dbReference>
<dbReference type="GO" id="GO:0005978">
    <property type="term" value="P:glycogen biosynthetic process"/>
    <property type="evidence" value="ECO:0007669"/>
    <property type="project" value="UniProtKB-UniRule"/>
</dbReference>
<evidence type="ECO:0000256" key="3">
    <source>
        <dbReference type="ARBA" id="ARBA00004964"/>
    </source>
</evidence>
<evidence type="ECO:0000256" key="5">
    <source>
        <dbReference type="ARBA" id="ARBA00022676"/>
    </source>
</evidence>
<dbReference type="EC" id="2.4.1.21" evidence="8"/>
<sequence length="495" mass="55169">MTSKLNVLIAASEAVPFAKTGGLADVAGVLPRHLAQLGCDVRLVLPRYYRIDKAKFALKRLPGVLSVPMGVMGNQYGAVYEGRMPGCEVPVYFIEQEGYFGRDGLYEENGSAYADNDLRFTFFSKACLELCRFLDFAPDLIHVHDWHTAVIPVLLNTTYRRDPHVGRAASLLTVHNLQHQGWAFKGLMDVLGIGWKHFNYLELEMNDQVNLLKGGLYHATRICTVSEGYAREIQTPEYGEGLDGVLRDCAWKLSGILNGVDYDEWNPETDPYLVANYSSQDLSGKARCKEDLQRLFGLPVRADVPLFGLVSRLVKQKGIDVLAAAIHQILSLDVQFVLVGNGEPWSHFYFGDTAAAYPQKFSGFIGYDEARAHKVEAGADFFLMPSRFEPCGLNQMYSLRYGTPPIVRATGGLDDSVDNFDPATRRGTGFKFGDLTPGALFDTIGWAVHTYYDDPDGMAALVQNGMAQRFSWQDAARQYLDLYLRTVTPRLGHWG</sequence>
<dbReference type="Proteomes" id="UP000035068">
    <property type="component" value="Unassembled WGS sequence"/>
</dbReference>
<keyword evidence="6 8" id="KW-0808">Transferase</keyword>
<dbReference type="GO" id="GO:0009011">
    <property type="term" value="F:alpha-1,4-glucan glucosyltransferase (ADP-glucose donor) activity"/>
    <property type="evidence" value="ECO:0007669"/>
    <property type="project" value="UniProtKB-UniRule"/>
</dbReference>
<evidence type="ECO:0000256" key="6">
    <source>
        <dbReference type="ARBA" id="ARBA00022679"/>
    </source>
</evidence>
<comment type="catalytic activity">
    <reaction evidence="1 8">
        <text>[(1-&gt;4)-alpha-D-glucosyl](n) + ADP-alpha-D-glucose = [(1-&gt;4)-alpha-D-glucosyl](n+1) + ADP + H(+)</text>
        <dbReference type="Rhea" id="RHEA:18189"/>
        <dbReference type="Rhea" id="RHEA-COMP:9584"/>
        <dbReference type="Rhea" id="RHEA-COMP:9587"/>
        <dbReference type="ChEBI" id="CHEBI:15378"/>
        <dbReference type="ChEBI" id="CHEBI:15444"/>
        <dbReference type="ChEBI" id="CHEBI:57498"/>
        <dbReference type="ChEBI" id="CHEBI:456216"/>
        <dbReference type="EC" id="2.4.1.21"/>
    </reaction>
</comment>
<evidence type="ECO:0000256" key="7">
    <source>
        <dbReference type="ARBA" id="ARBA00023056"/>
    </source>
</evidence>
<dbReference type="NCBIfam" id="NF001899">
    <property type="entry name" value="PRK00654.1-2"/>
    <property type="match status" value="1"/>
</dbReference>
<dbReference type="Pfam" id="PF00534">
    <property type="entry name" value="Glycos_transf_1"/>
    <property type="match status" value="1"/>
</dbReference>
<keyword evidence="5 8" id="KW-0328">Glycosyltransferase</keyword>
<dbReference type="RefSeq" id="WP_040100799.1">
    <property type="nucleotide sequence ID" value="NZ_JWJD01000008.1"/>
</dbReference>
<dbReference type="InterPro" id="IPR011835">
    <property type="entry name" value="GS/SS"/>
</dbReference>
<accession>A0A0C2HL30</accession>
<feature type="domain" description="Starch synthase catalytic" evidence="10">
    <location>
        <begin position="6"/>
        <end position="247"/>
    </location>
</feature>
<evidence type="ECO:0000256" key="4">
    <source>
        <dbReference type="ARBA" id="ARBA00010281"/>
    </source>
</evidence>
<feature type="domain" description="Glycosyl transferase family 1" evidence="9">
    <location>
        <begin position="303"/>
        <end position="426"/>
    </location>
</feature>
<evidence type="ECO:0000259" key="10">
    <source>
        <dbReference type="Pfam" id="PF08323"/>
    </source>
</evidence>
<dbReference type="GO" id="GO:0005829">
    <property type="term" value="C:cytosol"/>
    <property type="evidence" value="ECO:0007669"/>
    <property type="project" value="TreeGrafter"/>
</dbReference>
<dbReference type="UniPathway" id="UPA00164"/>
<dbReference type="HAMAP" id="MF_00484">
    <property type="entry name" value="Glycogen_synth"/>
    <property type="match status" value="1"/>
</dbReference>
<dbReference type="SUPFAM" id="SSF53756">
    <property type="entry name" value="UDP-Glycosyltransferase/glycogen phosphorylase"/>
    <property type="match status" value="1"/>
</dbReference>
<comment type="similarity">
    <text evidence="4 8">Belongs to the glycosyltransferase 1 family. Bacterial/plant glycogen synthase subfamily.</text>
</comment>
<evidence type="ECO:0000256" key="1">
    <source>
        <dbReference type="ARBA" id="ARBA00001478"/>
    </source>
</evidence>
<evidence type="ECO:0000313" key="12">
    <source>
        <dbReference type="Proteomes" id="UP000035068"/>
    </source>
</evidence>
<dbReference type="Pfam" id="PF08323">
    <property type="entry name" value="Glyco_transf_5"/>
    <property type="match status" value="1"/>
</dbReference>
<comment type="pathway">
    <text evidence="3 8">Glycan biosynthesis; glycogen biosynthesis.</text>
</comment>
<keyword evidence="7 8" id="KW-0320">Glycogen biosynthesis</keyword>
<dbReference type="PANTHER" id="PTHR45825">
    <property type="entry name" value="GRANULE-BOUND STARCH SYNTHASE 1, CHLOROPLASTIC/AMYLOPLASTIC"/>
    <property type="match status" value="1"/>
</dbReference>
<dbReference type="InterPro" id="IPR001296">
    <property type="entry name" value="Glyco_trans_1"/>
</dbReference>
<organism evidence="11 12">
    <name type="scientific">Geoalkalibacter ferrihydriticus DSM 17813</name>
    <dbReference type="NCBI Taxonomy" id="1121915"/>
    <lineage>
        <taxon>Bacteria</taxon>
        <taxon>Pseudomonadati</taxon>
        <taxon>Thermodesulfobacteriota</taxon>
        <taxon>Desulfuromonadia</taxon>
        <taxon>Desulfuromonadales</taxon>
        <taxon>Geoalkalibacteraceae</taxon>
        <taxon>Geoalkalibacter</taxon>
    </lineage>
</organism>
<dbReference type="PANTHER" id="PTHR45825:SF11">
    <property type="entry name" value="ALPHA AMYLASE DOMAIN-CONTAINING PROTEIN"/>
    <property type="match status" value="1"/>
</dbReference>
<evidence type="ECO:0000313" key="11">
    <source>
        <dbReference type="EMBL" id="KIH75680.1"/>
    </source>
</evidence>
<gene>
    <name evidence="8" type="primary">glgA</name>
    <name evidence="11" type="ORF">GFER_15255</name>
</gene>
<evidence type="ECO:0000256" key="2">
    <source>
        <dbReference type="ARBA" id="ARBA00002764"/>
    </source>
</evidence>
<dbReference type="EMBL" id="JWJD01000008">
    <property type="protein sequence ID" value="KIH75680.1"/>
    <property type="molecule type" value="Genomic_DNA"/>
</dbReference>
<reference evidence="11 12" key="1">
    <citation type="submission" date="2014-12" db="EMBL/GenBank/DDBJ databases">
        <title>Genomes of Geoalkalibacter ferrihydriticus and Geoalkalibacter subterraneus, two haloalkaliphilic metal-reducing members of the Geobacteraceae.</title>
        <authorList>
            <person name="Badalamenti J.P."/>
            <person name="Torres C.I."/>
            <person name="Krajmalnik-Brown R."/>
            <person name="Bond D.R."/>
        </authorList>
    </citation>
    <scope>NUCLEOTIDE SEQUENCE [LARGE SCALE GENOMIC DNA]</scope>
    <source>
        <strain evidence="11 12">DSM 17813</strain>
    </source>
</reference>
<dbReference type="GO" id="GO:0004373">
    <property type="term" value="F:alpha-1,4-glucan glucosyltransferase (UDP-glucose donor) activity"/>
    <property type="evidence" value="ECO:0007669"/>
    <property type="project" value="InterPro"/>
</dbReference>
<evidence type="ECO:0000259" key="9">
    <source>
        <dbReference type="Pfam" id="PF00534"/>
    </source>
</evidence>
<comment type="caution">
    <text evidence="11">The sequence shown here is derived from an EMBL/GenBank/DDBJ whole genome shotgun (WGS) entry which is preliminary data.</text>
</comment>
<name>A0A0C2HL30_9BACT</name>
<dbReference type="AlphaFoldDB" id="A0A0C2HL30"/>
<comment type="function">
    <text evidence="2 8">Synthesizes alpha-1,4-glucan chains using ADP-glucose.</text>
</comment>
<dbReference type="CDD" id="cd03791">
    <property type="entry name" value="GT5_Glycogen_synthase_DULL1-like"/>
    <property type="match status" value="1"/>
</dbReference>
<protein>
    <recommendedName>
        <fullName evidence="8">Glycogen synthase</fullName>
        <ecNumber evidence="8">2.4.1.21</ecNumber>
    </recommendedName>
    <alternativeName>
        <fullName evidence="8">Starch [bacterial glycogen] synthase</fullName>
    </alternativeName>
</protein>
<evidence type="ECO:0000256" key="8">
    <source>
        <dbReference type="HAMAP-Rule" id="MF_00484"/>
    </source>
</evidence>
<dbReference type="InterPro" id="IPR013534">
    <property type="entry name" value="Starch_synth_cat_dom"/>
</dbReference>
<feature type="binding site" evidence="8">
    <location>
        <position position="19"/>
    </location>
    <ligand>
        <name>ADP-alpha-D-glucose</name>
        <dbReference type="ChEBI" id="CHEBI:57498"/>
    </ligand>
</feature>
<keyword evidence="12" id="KW-1185">Reference proteome</keyword>
<dbReference type="Gene3D" id="3.40.50.2000">
    <property type="entry name" value="Glycogen Phosphorylase B"/>
    <property type="match status" value="2"/>
</dbReference>
<proteinExistence type="inferred from homology"/>